<accession>A0ABP4TFT8</accession>
<evidence type="ECO:0000313" key="5">
    <source>
        <dbReference type="Proteomes" id="UP001500618"/>
    </source>
</evidence>
<sequence>MTVRRVLLVLAVLTAMLGLSVPAGAYVEPGADNPVTAEPPVSRPAGPHCAVTLANHFLSNAPDGTPQTFSGTLTPPAACPGPWAKVVMDYTVSVSGRQYDRIGDLRIGDTEVYWGTTEEPGGPTPITYTVSKDVTEYSALLGEPQSFTGGIGNYLSSVYTGNYDQTVTFTYYRGAAPDVPDAVVGFPAQHLSPAANVTHLSLQNLPRNITRAYLEVTLEGGGCDEQWFSDVPADVAAKYPNAGMCTHGPYREADASLDGTSMAAVHTFPHIYTGGIVPTLWRPIPAIHTFSLQSERVDMTPFVGRLVDGRTHDLAFSVQNNGDSWSVVATLLLYTDHHWARTSGALTTASVAPTAVEHVTESAISGGTRVVDSTSRTDVTAGYVDTSAGRVSTRVVRTMAYRNDDTVTANGLAQRIVQSDAGTQTATSTAGGRIVASTRHAYDYPITIDYSAAAYVDDQNFSLTGTVDMTQTLVDSVAGASTENVRSYGILSRTNGVTSESDGHSTSRYAGVDDRGHPYVQVLASNHGRVDRN</sequence>
<feature type="signal peptide" evidence="2">
    <location>
        <begin position="1"/>
        <end position="25"/>
    </location>
</feature>
<dbReference type="InterPro" id="IPR021102">
    <property type="entry name" value="PNGase_A"/>
</dbReference>
<feature type="region of interest" description="Disordered" evidence="1">
    <location>
        <begin position="494"/>
        <end position="513"/>
    </location>
</feature>
<proteinExistence type="predicted"/>
<dbReference type="Proteomes" id="UP001500618">
    <property type="component" value="Unassembled WGS sequence"/>
</dbReference>
<dbReference type="EMBL" id="BAAANY010000014">
    <property type="protein sequence ID" value="GAA1687313.1"/>
    <property type="molecule type" value="Genomic_DNA"/>
</dbReference>
<evidence type="ECO:0000256" key="2">
    <source>
        <dbReference type="SAM" id="SignalP"/>
    </source>
</evidence>
<feature type="domain" description="Peptide N-acetyl-beta-D-glucosaminyl asparaginase amidase A N-terminal" evidence="3">
    <location>
        <begin position="47"/>
        <end position="348"/>
    </location>
</feature>
<dbReference type="InterPro" id="IPR056948">
    <property type="entry name" value="PNGaseA_N"/>
</dbReference>
<keyword evidence="5" id="KW-1185">Reference proteome</keyword>
<dbReference type="PANTHER" id="PTHR31104">
    <property type="entry name" value="PEPTIDE-N4-(N-ACETYL-BETA-GLUCOSAMINYL)ASPARAGINE AMIDASE A PROTEIN"/>
    <property type="match status" value="1"/>
</dbReference>
<feature type="compositionally biased region" description="Basic and acidic residues" evidence="1">
    <location>
        <begin position="501"/>
        <end position="513"/>
    </location>
</feature>
<evidence type="ECO:0000256" key="1">
    <source>
        <dbReference type="SAM" id="MobiDB-lite"/>
    </source>
</evidence>
<name>A0ABP4TFT8_9ACTN</name>
<dbReference type="Pfam" id="PF12222">
    <property type="entry name" value="PNGaseA"/>
    <property type="match status" value="1"/>
</dbReference>
<protein>
    <recommendedName>
        <fullName evidence="3">Peptide N-acetyl-beta-D-glucosaminyl asparaginase amidase A N-terminal domain-containing protein</fullName>
    </recommendedName>
</protein>
<comment type="caution">
    <text evidence="4">The sequence shown here is derived from an EMBL/GenBank/DDBJ whole genome shotgun (WGS) entry which is preliminary data.</text>
</comment>
<gene>
    <name evidence="4" type="ORF">GCM10009765_41080</name>
</gene>
<evidence type="ECO:0000259" key="3">
    <source>
        <dbReference type="Pfam" id="PF12222"/>
    </source>
</evidence>
<organism evidence="4 5">
    <name type="scientific">Fodinicola feengrottensis</name>
    <dbReference type="NCBI Taxonomy" id="435914"/>
    <lineage>
        <taxon>Bacteria</taxon>
        <taxon>Bacillati</taxon>
        <taxon>Actinomycetota</taxon>
        <taxon>Actinomycetes</taxon>
        <taxon>Mycobacteriales</taxon>
        <taxon>Fodinicola</taxon>
    </lineage>
</organism>
<evidence type="ECO:0000313" key="4">
    <source>
        <dbReference type="EMBL" id="GAA1687313.1"/>
    </source>
</evidence>
<reference evidence="5" key="1">
    <citation type="journal article" date="2019" name="Int. J. Syst. Evol. Microbiol.">
        <title>The Global Catalogue of Microorganisms (GCM) 10K type strain sequencing project: providing services to taxonomists for standard genome sequencing and annotation.</title>
        <authorList>
            <consortium name="The Broad Institute Genomics Platform"/>
            <consortium name="The Broad Institute Genome Sequencing Center for Infectious Disease"/>
            <person name="Wu L."/>
            <person name="Ma J."/>
        </authorList>
    </citation>
    <scope>NUCLEOTIDE SEQUENCE [LARGE SCALE GENOMIC DNA]</scope>
    <source>
        <strain evidence="5">JCM 14718</strain>
    </source>
</reference>
<feature type="chain" id="PRO_5047121714" description="Peptide N-acetyl-beta-D-glucosaminyl asparaginase amidase A N-terminal domain-containing protein" evidence="2">
    <location>
        <begin position="26"/>
        <end position="533"/>
    </location>
</feature>
<keyword evidence="2" id="KW-0732">Signal</keyword>
<dbReference type="RefSeq" id="WP_344311857.1">
    <property type="nucleotide sequence ID" value="NZ_BAAANY010000014.1"/>
</dbReference>